<evidence type="ECO:0000256" key="1">
    <source>
        <dbReference type="SAM" id="MobiDB-lite"/>
    </source>
</evidence>
<accession>A0A4U5QG21</accession>
<gene>
    <name evidence="2" type="ORF">D5086_0000113480</name>
</gene>
<evidence type="ECO:0000313" key="2">
    <source>
        <dbReference type="EMBL" id="TKS07435.1"/>
    </source>
</evidence>
<proteinExistence type="predicted"/>
<dbReference type="EMBL" id="RCHU01000324">
    <property type="protein sequence ID" value="TKS07435.1"/>
    <property type="molecule type" value="Genomic_DNA"/>
</dbReference>
<reference evidence="2" key="1">
    <citation type="submission" date="2018-10" db="EMBL/GenBank/DDBJ databases">
        <title>Population genomic analysis revealed the cold adaptation of white poplar.</title>
        <authorList>
            <person name="Liu Y.-J."/>
        </authorList>
    </citation>
    <scope>NUCLEOTIDE SEQUENCE [LARGE SCALE GENOMIC DNA]</scope>
    <source>
        <strain evidence="2">PAL-ZL1</strain>
    </source>
</reference>
<feature type="region of interest" description="Disordered" evidence="1">
    <location>
        <begin position="101"/>
        <end position="125"/>
    </location>
</feature>
<dbReference type="AlphaFoldDB" id="A0A4U5QG21"/>
<comment type="caution">
    <text evidence="2">The sequence shown here is derived from an EMBL/GenBank/DDBJ whole genome shotgun (WGS) entry which is preliminary data.</text>
</comment>
<sequence length="125" mass="14236">MMKTPMTTSLMERREKKIKEANEQICMLGNIVKRLSFVGKSRQQKILAKPKNWIGTNGNHVYGYSLLNGRFLAVKRIVDSQHETPEEDSAMAFEFESCGWGSKRPGKAPPWPQRSSGAFQHKLQV</sequence>
<protein>
    <submittedName>
        <fullName evidence="2">Uncharacterized protein</fullName>
    </submittedName>
</protein>
<name>A0A4U5QG21_POPAL</name>
<organism evidence="2">
    <name type="scientific">Populus alba</name>
    <name type="common">White poplar</name>
    <dbReference type="NCBI Taxonomy" id="43335"/>
    <lineage>
        <taxon>Eukaryota</taxon>
        <taxon>Viridiplantae</taxon>
        <taxon>Streptophyta</taxon>
        <taxon>Embryophyta</taxon>
        <taxon>Tracheophyta</taxon>
        <taxon>Spermatophyta</taxon>
        <taxon>Magnoliopsida</taxon>
        <taxon>eudicotyledons</taxon>
        <taxon>Gunneridae</taxon>
        <taxon>Pentapetalae</taxon>
        <taxon>rosids</taxon>
        <taxon>fabids</taxon>
        <taxon>Malpighiales</taxon>
        <taxon>Salicaceae</taxon>
        <taxon>Saliceae</taxon>
        <taxon>Populus</taxon>
    </lineage>
</organism>